<reference evidence="2 3" key="1">
    <citation type="submission" date="2018-12" db="EMBL/GenBank/DDBJ databases">
        <title>Food and Water Safety Consortium.</title>
        <authorList>
            <person name="Tyson S."/>
            <person name="Peterson C.-L."/>
            <person name="Olson A."/>
            <person name="Tyler S."/>
            <person name="Cabral J."/>
            <person name="Lynch T."/>
            <person name="Knox N."/>
            <person name="Van Domselaar G."/>
            <person name="Graham M."/>
        </authorList>
    </citation>
    <scope>NUCLEOTIDE SEQUENCE [LARGE SCALE GENOMIC DNA]</scope>
    <source>
        <strain evidence="2 3">FWSEC0118</strain>
    </source>
</reference>
<evidence type="ECO:0000256" key="1">
    <source>
        <dbReference type="SAM" id="MobiDB-lite"/>
    </source>
</evidence>
<dbReference type="Proteomes" id="UP000309937">
    <property type="component" value="Unassembled WGS sequence"/>
</dbReference>
<organism evidence="2 3">
    <name type="scientific">Escherichia coli</name>
    <dbReference type="NCBI Taxonomy" id="562"/>
    <lineage>
        <taxon>Bacteria</taxon>
        <taxon>Pseudomonadati</taxon>
        <taxon>Pseudomonadota</taxon>
        <taxon>Gammaproteobacteria</taxon>
        <taxon>Enterobacterales</taxon>
        <taxon>Enterobacteriaceae</taxon>
        <taxon>Escherichia</taxon>
    </lineage>
</organism>
<protein>
    <submittedName>
        <fullName evidence="2">SWIM zinc finger family protein</fullName>
    </submittedName>
</protein>
<evidence type="ECO:0000313" key="2">
    <source>
        <dbReference type="EMBL" id="TJQ16958.1"/>
    </source>
</evidence>
<dbReference type="PROSITE" id="PS50966">
    <property type="entry name" value="ZF_SWIM"/>
    <property type="match status" value="1"/>
</dbReference>
<evidence type="ECO:0000313" key="3">
    <source>
        <dbReference type="Proteomes" id="UP000309937"/>
    </source>
</evidence>
<name>A0A0L6ZVP9_ECOLX</name>
<dbReference type="InterPro" id="IPR007527">
    <property type="entry name" value="Znf_SWIM"/>
</dbReference>
<proteinExistence type="predicted"/>
<dbReference type="GO" id="GO:0008270">
    <property type="term" value="F:zinc ion binding"/>
    <property type="evidence" value="ECO:0007669"/>
    <property type="project" value="InterPro"/>
</dbReference>
<feature type="region of interest" description="Disordered" evidence="1">
    <location>
        <begin position="114"/>
        <end position="137"/>
    </location>
</feature>
<dbReference type="RefSeq" id="WP_000424193.1">
    <property type="nucleotide sequence ID" value="NZ_CP169309.1"/>
</dbReference>
<feature type="compositionally biased region" description="Basic and acidic residues" evidence="1">
    <location>
        <begin position="114"/>
        <end position="125"/>
    </location>
</feature>
<sequence length="440" mass="48743">MELTVESVQALAPDDASVKAARGLVAPAKWPTLGYSETAFWGECKGSGSRPYQVRVDRQDLACKCSCPSRKFPCKHSLALLLLQVQHTASFTAGEPPEWVSEWLTSRQQRAVRKEEKKEQAEAKAADPQAAAKREAARNQKMTAGLDFLEQWMHDLIRHGLAQISAQQLPFAGIAARMVDAQLPGIAARLNNLTTLFTTAEVWPSSLCKELGQLQLIIDAWRQQQMLSPAQLSDLHAALGITPDKHDIADGLTCLDNWQVLGQSAQEENNLWRRRVWLYGEKSHRTALLLDYSHGGKNFPQHFITGQVCQGALAFFPGASPLRARIVEPFTRGERFPLAELPLPDALHDMAQRLSANPWQWPLPLRVSEILIYPHESGWRFVSTQGQHLPTHLSSDEGWRLLAASGGAPFMLMGEWDGQQLTPCSAWLAGSVIWATGGAQ</sequence>
<dbReference type="EMBL" id="RRGJ01000006">
    <property type="protein sequence ID" value="TJQ16958.1"/>
    <property type="molecule type" value="Genomic_DNA"/>
</dbReference>
<dbReference type="AlphaFoldDB" id="A0A0L6ZVP9"/>
<accession>A0A0L6ZVP9</accession>
<dbReference type="Pfam" id="PF04434">
    <property type="entry name" value="SWIM"/>
    <property type="match status" value="1"/>
</dbReference>
<comment type="caution">
    <text evidence="2">The sequence shown here is derived from an EMBL/GenBank/DDBJ whole genome shotgun (WGS) entry which is preliminary data.</text>
</comment>
<gene>
    <name evidence="2" type="ORF">C9Z68_06130</name>
</gene>